<name>A0ABP9NEV5_9PSEU</name>
<comment type="similarity">
    <text evidence="1">Belongs to the asp23 family.</text>
</comment>
<dbReference type="EMBL" id="BAABJO010000004">
    <property type="protein sequence ID" value="GAA5114881.1"/>
    <property type="molecule type" value="Genomic_DNA"/>
</dbReference>
<organism evidence="2 3">
    <name type="scientific">Pseudonocardia adelaidensis</name>
    <dbReference type="NCBI Taxonomy" id="648754"/>
    <lineage>
        <taxon>Bacteria</taxon>
        <taxon>Bacillati</taxon>
        <taxon>Actinomycetota</taxon>
        <taxon>Actinomycetes</taxon>
        <taxon>Pseudonocardiales</taxon>
        <taxon>Pseudonocardiaceae</taxon>
        <taxon>Pseudonocardia</taxon>
    </lineage>
</organism>
<dbReference type="InterPro" id="IPR005531">
    <property type="entry name" value="Asp23"/>
</dbReference>
<gene>
    <name evidence="2" type="ORF">GCM10023320_12820</name>
</gene>
<evidence type="ECO:0000256" key="1">
    <source>
        <dbReference type="ARBA" id="ARBA00005721"/>
    </source>
</evidence>
<proteinExistence type="inferred from homology"/>
<accession>A0ABP9NEV5</accession>
<evidence type="ECO:0008006" key="4">
    <source>
        <dbReference type="Google" id="ProtNLM"/>
    </source>
</evidence>
<dbReference type="Proteomes" id="UP001500804">
    <property type="component" value="Unassembled WGS sequence"/>
</dbReference>
<dbReference type="Pfam" id="PF03780">
    <property type="entry name" value="Asp23"/>
    <property type="match status" value="1"/>
</dbReference>
<comment type="caution">
    <text evidence="2">The sequence shown here is derived from an EMBL/GenBank/DDBJ whole genome shotgun (WGS) entry which is preliminary data.</text>
</comment>
<evidence type="ECO:0000313" key="2">
    <source>
        <dbReference type="EMBL" id="GAA5114881.1"/>
    </source>
</evidence>
<protein>
    <recommendedName>
        <fullName evidence="4">Alkaline shock family protein YloU</fullName>
    </recommendedName>
</protein>
<reference evidence="3" key="1">
    <citation type="journal article" date="2019" name="Int. J. Syst. Evol. Microbiol.">
        <title>The Global Catalogue of Microorganisms (GCM) 10K type strain sequencing project: providing services to taxonomists for standard genome sequencing and annotation.</title>
        <authorList>
            <consortium name="The Broad Institute Genomics Platform"/>
            <consortium name="The Broad Institute Genome Sequencing Center for Infectious Disease"/>
            <person name="Wu L."/>
            <person name="Ma J."/>
        </authorList>
    </citation>
    <scope>NUCLEOTIDE SEQUENCE [LARGE SCALE GENOMIC DNA]</scope>
    <source>
        <strain evidence="3">JCM 18302</strain>
    </source>
</reference>
<keyword evidence="3" id="KW-1185">Reference proteome</keyword>
<evidence type="ECO:0000313" key="3">
    <source>
        <dbReference type="Proteomes" id="UP001500804"/>
    </source>
</evidence>
<sequence>MSDTRGERLTCGRRVEDVLAQVTAGRGGDRDTHQRQCPHCQAALVEYERLWAPLTELAAEKPRAPDSVVENALRRIRGAVEHSDYGVLESARGRTRISARVVVAVARESAQAVPGVRVALGKHISGRTGDRSDVRDGTAGNPAGGAEVVAGVAGGSTAIEMTLAADYGTDLHRLGEHVRAAVTAEVRALTDLEPVQVTVIIDDILE</sequence>
<dbReference type="RefSeq" id="WP_345603858.1">
    <property type="nucleotide sequence ID" value="NZ_BAABJO010000004.1"/>
</dbReference>